<feature type="domain" description="Sm" evidence="5">
    <location>
        <begin position="5"/>
        <end position="77"/>
    </location>
</feature>
<organism evidence="6 7">
    <name type="scientific">Debaryomyces fabryi</name>
    <dbReference type="NCBI Taxonomy" id="58627"/>
    <lineage>
        <taxon>Eukaryota</taxon>
        <taxon>Fungi</taxon>
        <taxon>Dikarya</taxon>
        <taxon>Ascomycota</taxon>
        <taxon>Saccharomycotina</taxon>
        <taxon>Pichiomycetes</taxon>
        <taxon>Debaryomycetaceae</taxon>
        <taxon>Debaryomyces</taxon>
    </lineage>
</organism>
<dbReference type="GO" id="GO:0003723">
    <property type="term" value="F:RNA binding"/>
    <property type="evidence" value="ECO:0007669"/>
    <property type="project" value="InterPro"/>
</dbReference>
<dbReference type="InterPro" id="IPR010920">
    <property type="entry name" value="LSM_dom_sf"/>
</dbReference>
<dbReference type="OrthoDB" id="9626941at2759"/>
<evidence type="ECO:0000256" key="4">
    <source>
        <dbReference type="SAM" id="MobiDB-lite"/>
    </source>
</evidence>
<dbReference type="Gene3D" id="2.30.30.100">
    <property type="match status" value="1"/>
</dbReference>
<dbReference type="GeneID" id="26840341"/>
<dbReference type="RefSeq" id="XP_015467004.1">
    <property type="nucleotide sequence ID" value="XM_015612161.1"/>
</dbReference>
<keyword evidence="3" id="KW-0687">Ribonucleoprotein</keyword>
<dbReference type="PANTHER" id="PTHR23338">
    <property type="entry name" value="SMALL NUCLEAR RIBONUCLEOPROTEIN SM"/>
    <property type="match status" value="1"/>
</dbReference>
<dbReference type="AlphaFoldDB" id="A0A0V1PXH3"/>
<feature type="compositionally biased region" description="Gly residues" evidence="4">
    <location>
        <begin position="115"/>
        <end position="131"/>
    </location>
</feature>
<name>A0A0V1PXH3_9ASCO</name>
<dbReference type="Pfam" id="PF01423">
    <property type="entry name" value="LSM"/>
    <property type="match status" value="1"/>
</dbReference>
<dbReference type="PROSITE" id="PS52002">
    <property type="entry name" value="SM"/>
    <property type="match status" value="1"/>
</dbReference>
<reference evidence="6 7" key="1">
    <citation type="submission" date="2015-11" db="EMBL/GenBank/DDBJ databases">
        <title>The genome of Debaryomyces fabryi.</title>
        <authorList>
            <person name="Tafer H."/>
            <person name="Lopandic K."/>
        </authorList>
    </citation>
    <scope>NUCLEOTIDE SEQUENCE [LARGE SCALE GENOMIC DNA]</scope>
    <source>
        <strain evidence="6 7">CBS 789</strain>
    </source>
</reference>
<dbReference type="GO" id="GO:0097525">
    <property type="term" value="C:spliceosomal snRNP complex"/>
    <property type="evidence" value="ECO:0007669"/>
    <property type="project" value="UniProtKB-ARBA"/>
</dbReference>
<accession>A0A0V1PXH3</accession>
<dbReference type="SUPFAM" id="SSF50182">
    <property type="entry name" value="Sm-like ribonucleoproteins"/>
    <property type="match status" value="1"/>
</dbReference>
<dbReference type="Proteomes" id="UP000054251">
    <property type="component" value="Unassembled WGS sequence"/>
</dbReference>
<dbReference type="InterPro" id="IPR047575">
    <property type="entry name" value="Sm"/>
</dbReference>
<evidence type="ECO:0000256" key="1">
    <source>
        <dbReference type="ARBA" id="ARBA00004123"/>
    </source>
</evidence>
<comment type="caution">
    <text evidence="6">The sequence shown here is derived from an EMBL/GenBank/DDBJ whole genome shotgun (WGS) entry which is preliminary data.</text>
</comment>
<evidence type="ECO:0000256" key="3">
    <source>
        <dbReference type="ARBA" id="ARBA00023274"/>
    </source>
</evidence>
<evidence type="ECO:0000313" key="6">
    <source>
        <dbReference type="EMBL" id="KSA00902.1"/>
    </source>
</evidence>
<proteinExistence type="predicted"/>
<keyword evidence="7" id="KW-1185">Reference proteome</keyword>
<evidence type="ECO:0000313" key="7">
    <source>
        <dbReference type="Proteomes" id="UP000054251"/>
    </source>
</evidence>
<dbReference type="GO" id="GO:0006396">
    <property type="term" value="P:RNA processing"/>
    <property type="evidence" value="ECO:0007669"/>
    <property type="project" value="InterPro"/>
</dbReference>
<keyword evidence="2" id="KW-0539">Nucleus</keyword>
<protein>
    <recommendedName>
        <fullName evidence="5">Sm domain-containing protein</fullName>
    </recommendedName>
</protein>
<gene>
    <name evidence="6" type="ORF">AC631_03332</name>
</gene>
<evidence type="ECO:0000259" key="5">
    <source>
        <dbReference type="PROSITE" id="PS52002"/>
    </source>
</evidence>
<dbReference type="InterPro" id="IPR027141">
    <property type="entry name" value="LSm4/Sm_D1/D3"/>
</dbReference>
<dbReference type="InterPro" id="IPR001163">
    <property type="entry name" value="Sm_dom_euk/arc"/>
</dbReference>
<feature type="region of interest" description="Disordered" evidence="4">
    <location>
        <begin position="90"/>
        <end position="131"/>
    </location>
</feature>
<dbReference type="EMBL" id="LMYN01000070">
    <property type="protein sequence ID" value="KSA00902.1"/>
    <property type="molecule type" value="Genomic_DNA"/>
</dbReference>
<comment type="subcellular location">
    <subcellularLocation>
        <location evidence="1">Nucleus</location>
    </subcellularLocation>
</comment>
<sequence>MKLVRFLMNLPNATNQPITVELKNGNSINGQILSCSPLMNLSMKNIKLSQPHQDPQLLQFINIRGNQIRQILLPDELNVDNVLARSVVKIKGNGSGPGSKDLASSTNKGRKGGRPTRGGRGGSRGGGSRAF</sequence>
<evidence type="ECO:0000256" key="2">
    <source>
        <dbReference type="ARBA" id="ARBA00023242"/>
    </source>
</evidence>
<dbReference type="SMART" id="SM00651">
    <property type="entry name" value="Sm"/>
    <property type="match status" value="1"/>
</dbReference>